<dbReference type="Pfam" id="PF01546">
    <property type="entry name" value="Peptidase_M20"/>
    <property type="match status" value="1"/>
</dbReference>
<dbReference type="AlphaFoldDB" id="A0A975G1I5"/>
<dbReference type="Gene3D" id="3.40.630.10">
    <property type="entry name" value="Zn peptidases"/>
    <property type="match status" value="1"/>
</dbReference>
<dbReference type="KEGG" id="caul:KCG34_02525"/>
<dbReference type="NCBIfam" id="NF005602">
    <property type="entry name" value="PRK07338.1"/>
    <property type="match status" value="1"/>
</dbReference>
<evidence type="ECO:0000256" key="2">
    <source>
        <dbReference type="ARBA" id="ARBA00022801"/>
    </source>
</evidence>
<dbReference type="GO" id="GO:0046872">
    <property type="term" value="F:metal ion binding"/>
    <property type="evidence" value="ECO:0007669"/>
    <property type="project" value="UniProtKB-KW"/>
</dbReference>
<organism evidence="5 6">
    <name type="scientific">Phenylobacterium montanum</name>
    <dbReference type="NCBI Taxonomy" id="2823693"/>
    <lineage>
        <taxon>Bacteria</taxon>
        <taxon>Pseudomonadati</taxon>
        <taxon>Pseudomonadota</taxon>
        <taxon>Alphaproteobacteria</taxon>
        <taxon>Caulobacterales</taxon>
        <taxon>Caulobacteraceae</taxon>
        <taxon>Phenylobacterium</taxon>
    </lineage>
</organism>
<gene>
    <name evidence="5" type="ORF">KCG34_02525</name>
</gene>
<name>A0A975G1I5_9CAUL</name>
<keyword evidence="1" id="KW-0479">Metal-binding</keyword>
<evidence type="ECO:0000313" key="5">
    <source>
        <dbReference type="EMBL" id="QUD88782.1"/>
    </source>
</evidence>
<evidence type="ECO:0000259" key="4">
    <source>
        <dbReference type="Pfam" id="PF07687"/>
    </source>
</evidence>
<evidence type="ECO:0000256" key="1">
    <source>
        <dbReference type="ARBA" id="ARBA00022723"/>
    </source>
</evidence>
<dbReference type="Proteomes" id="UP000676409">
    <property type="component" value="Chromosome"/>
</dbReference>
<sequence length="424" mass="44164">MTGREKFFGDGVSAAERSVLSALEGAQGRMTETVLDWSAMNTGSANLDGLERMAGILKTSFSALGAEPALLDPVPVETIDGAGEVRTIRRGRNLHLSVRTQAPVQVLLTGHMDTVFPKDDAFQAATWREPGVLNGPGVADMKGGLQVMLEALKALEASPWAERLGYQVVINSDEEVSSIGSVALLQDAASRAHVGLVYEPATTPEGVLAGARKGLAAFTLVARGVSAHAGRDHASGRNAVVAAADFAVRAAALSGAREGLTINVGRIEGGGPTNVVPDLALCRLEARVATHEDRHWVEAELARLAAAVGADHRLTLELNGRFTRPPKPLDASTQALFEAVAACGAQLGQPISWKPTGGCCDGNNLAEAGLPVVDTLGVRGGLIHSRDEFLITESLVERAQLSALLLMRLAAGTIPCPPRIGAAA</sequence>
<dbReference type="Pfam" id="PF07687">
    <property type="entry name" value="M20_dimer"/>
    <property type="match status" value="1"/>
</dbReference>
<dbReference type="GO" id="GO:0016787">
    <property type="term" value="F:hydrolase activity"/>
    <property type="evidence" value="ECO:0007669"/>
    <property type="project" value="UniProtKB-KW"/>
</dbReference>
<dbReference type="InterPro" id="IPR036264">
    <property type="entry name" value="Bact_exopeptidase_dim_dom"/>
</dbReference>
<feature type="active site" description="Proton acceptor" evidence="3">
    <location>
        <position position="174"/>
    </location>
</feature>
<dbReference type="InterPro" id="IPR017150">
    <property type="entry name" value="Pept_M20_glutamate_carboxypep"/>
</dbReference>
<feature type="active site" evidence="3">
    <location>
        <position position="113"/>
    </location>
</feature>
<dbReference type="InterPro" id="IPR002933">
    <property type="entry name" value="Peptidase_M20"/>
</dbReference>
<keyword evidence="6" id="KW-1185">Reference proteome</keyword>
<protein>
    <submittedName>
        <fullName evidence="5">Hydrolase</fullName>
    </submittedName>
</protein>
<proteinExistence type="predicted"/>
<dbReference type="SUPFAM" id="SSF53187">
    <property type="entry name" value="Zn-dependent exopeptidases"/>
    <property type="match status" value="1"/>
</dbReference>
<evidence type="ECO:0000313" key="6">
    <source>
        <dbReference type="Proteomes" id="UP000676409"/>
    </source>
</evidence>
<accession>A0A975G1I5</accession>
<dbReference type="InterPro" id="IPR050072">
    <property type="entry name" value="Peptidase_M20A"/>
</dbReference>
<dbReference type="PIRSF" id="PIRSF037238">
    <property type="entry name" value="Carboxypeptidase_G2"/>
    <property type="match status" value="1"/>
</dbReference>
<reference evidence="5" key="1">
    <citation type="submission" date="2021-04" db="EMBL/GenBank/DDBJ databases">
        <title>The complete genome sequence of Caulobacter sp. S6.</title>
        <authorList>
            <person name="Tang Y."/>
            <person name="Ouyang W."/>
            <person name="Liu Q."/>
            <person name="Huang B."/>
            <person name="Guo Z."/>
            <person name="Lei P."/>
        </authorList>
    </citation>
    <scope>NUCLEOTIDE SEQUENCE</scope>
    <source>
        <strain evidence="5">S6</strain>
    </source>
</reference>
<dbReference type="InterPro" id="IPR011650">
    <property type="entry name" value="Peptidase_M20_dimer"/>
</dbReference>
<dbReference type="SUPFAM" id="SSF55031">
    <property type="entry name" value="Bacterial exopeptidase dimerisation domain"/>
    <property type="match status" value="1"/>
</dbReference>
<dbReference type="PANTHER" id="PTHR43808">
    <property type="entry name" value="ACETYLORNITHINE DEACETYLASE"/>
    <property type="match status" value="1"/>
</dbReference>
<evidence type="ECO:0000256" key="3">
    <source>
        <dbReference type="PIRSR" id="PIRSR037238-1"/>
    </source>
</evidence>
<dbReference type="Gene3D" id="3.30.70.360">
    <property type="match status" value="1"/>
</dbReference>
<dbReference type="RefSeq" id="WP_211938832.1">
    <property type="nucleotide sequence ID" value="NZ_CP073078.1"/>
</dbReference>
<dbReference type="PANTHER" id="PTHR43808:SF9">
    <property type="entry name" value="BLL0789 PROTEIN"/>
    <property type="match status" value="1"/>
</dbReference>
<feature type="domain" description="Peptidase M20 dimerisation" evidence="4">
    <location>
        <begin position="211"/>
        <end position="309"/>
    </location>
</feature>
<dbReference type="EMBL" id="CP073078">
    <property type="protein sequence ID" value="QUD88782.1"/>
    <property type="molecule type" value="Genomic_DNA"/>
</dbReference>
<keyword evidence="2 5" id="KW-0378">Hydrolase</keyword>